<keyword evidence="3" id="KW-1185">Reference proteome</keyword>
<evidence type="ECO:0000313" key="3">
    <source>
        <dbReference type="Proteomes" id="UP000658127"/>
    </source>
</evidence>
<reference evidence="3" key="1">
    <citation type="journal article" date="2019" name="Int. J. Syst. Evol. Microbiol.">
        <title>The Global Catalogue of Microorganisms (GCM) 10K type strain sequencing project: providing services to taxonomists for standard genome sequencing and annotation.</title>
        <authorList>
            <consortium name="The Broad Institute Genomics Platform"/>
            <consortium name="The Broad Institute Genome Sequencing Center for Infectious Disease"/>
            <person name="Wu L."/>
            <person name="Ma J."/>
        </authorList>
    </citation>
    <scope>NUCLEOTIDE SEQUENCE [LARGE SCALE GENOMIC DNA]</scope>
    <source>
        <strain evidence="3">CGMCC 4.7329</strain>
    </source>
</reference>
<evidence type="ECO:0000313" key="2">
    <source>
        <dbReference type="EMBL" id="GGN99165.1"/>
    </source>
</evidence>
<name>A0ABQ2L2W2_9NOCA</name>
<proteinExistence type="predicted"/>
<dbReference type="Proteomes" id="UP000658127">
    <property type="component" value="Unassembled WGS sequence"/>
</dbReference>
<gene>
    <name evidence="2" type="ORF">GCM10011610_66830</name>
</gene>
<sequence length="95" mass="10068">MDNKLRDRVALAHSPRVTAMCPVGRVRATCPAGDSPSARVDHVPRAGPVDRSRVGAPAMCLVGNSLRVVAVPPAVRRAPGSLRRGRAIGLKARRE</sequence>
<feature type="region of interest" description="Disordered" evidence="1">
    <location>
        <begin position="31"/>
        <end position="51"/>
    </location>
</feature>
<organism evidence="2 3">
    <name type="scientific">Nocardia rhizosphaerihabitans</name>
    <dbReference type="NCBI Taxonomy" id="1691570"/>
    <lineage>
        <taxon>Bacteria</taxon>
        <taxon>Bacillati</taxon>
        <taxon>Actinomycetota</taxon>
        <taxon>Actinomycetes</taxon>
        <taxon>Mycobacteriales</taxon>
        <taxon>Nocardiaceae</taxon>
        <taxon>Nocardia</taxon>
    </lineage>
</organism>
<protein>
    <submittedName>
        <fullName evidence="2">Uncharacterized protein</fullName>
    </submittedName>
</protein>
<comment type="caution">
    <text evidence="2">The sequence shown here is derived from an EMBL/GenBank/DDBJ whole genome shotgun (WGS) entry which is preliminary data.</text>
</comment>
<dbReference type="EMBL" id="BMNE01000012">
    <property type="protein sequence ID" value="GGN99165.1"/>
    <property type="molecule type" value="Genomic_DNA"/>
</dbReference>
<feature type="compositionally biased region" description="Basic and acidic residues" evidence="1">
    <location>
        <begin position="39"/>
        <end position="51"/>
    </location>
</feature>
<evidence type="ECO:0000256" key="1">
    <source>
        <dbReference type="SAM" id="MobiDB-lite"/>
    </source>
</evidence>
<accession>A0ABQ2L2W2</accession>